<organism evidence="4 5">
    <name type="scientific">Pontibacter akesuensis</name>
    <dbReference type="NCBI Taxonomy" id="388950"/>
    <lineage>
        <taxon>Bacteria</taxon>
        <taxon>Pseudomonadati</taxon>
        <taxon>Bacteroidota</taxon>
        <taxon>Cytophagia</taxon>
        <taxon>Cytophagales</taxon>
        <taxon>Hymenobacteraceae</taxon>
        <taxon>Pontibacter</taxon>
    </lineage>
</organism>
<gene>
    <name evidence="4" type="ORF">SAMN04487941_4025</name>
</gene>
<dbReference type="InterPro" id="IPR050639">
    <property type="entry name" value="SSR_resolvase"/>
</dbReference>
<keyword evidence="2" id="KW-0233">DNA recombination</keyword>
<dbReference type="CDD" id="cd00338">
    <property type="entry name" value="Ser_Recombinase"/>
    <property type="match status" value="1"/>
</dbReference>
<evidence type="ECO:0000256" key="1">
    <source>
        <dbReference type="ARBA" id="ARBA00023125"/>
    </source>
</evidence>
<protein>
    <submittedName>
        <fullName evidence="4">Site-specific DNA recombinase</fullName>
    </submittedName>
</protein>
<dbReference type="Proteomes" id="UP000182491">
    <property type="component" value="Unassembled WGS sequence"/>
</dbReference>
<keyword evidence="1" id="KW-0238">DNA-binding</keyword>
<dbReference type="EMBL" id="FPCA01000007">
    <property type="protein sequence ID" value="SFU99943.1"/>
    <property type="molecule type" value="Genomic_DNA"/>
</dbReference>
<dbReference type="InterPro" id="IPR006119">
    <property type="entry name" value="Resolv_N"/>
</dbReference>
<keyword evidence="5" id="KW-1185">Reference proteome</keyword>
<dbReference type="SUPFAM" id="SSF53041">
    <property type="entry name" value="Resolvase-like"/>
    <property type="match status" value="1"/>
</dbReference>
<dbReference type="PROSITE" id="PS51736">
    <property type="entry name" value="RECOMBINASES_3"/>
    <property type="match status" value="1"/>
</dbReference>
<proteinExistence type="predicted"/>
<dbReference type="InterPro" id="IPR011109">
    <property type="entry name" value="DNA_bind_recombinase_dom"/>
</dbReference>
<dbReference type="Pfam" id="PF07508">
    <property type="entry name" value="Recombinase"/>
    <property type="match status" value="1"/>
</dbReference>
<evidence type="ECO:0000256" key="2">
    <source>
        <dbReference type="ARBA" id="ARBA00023172"/>
    </source>
</evidence>
<dbReference type="GO" id="GO:0003677">
    <property type="term" value="F:DNA binding"/>
    <property type="evidence" value="ECO:0007669"/>
    <property type="project" value="UniProtKB-KW"/>
</dbReference>
<dbReference type="GO" id="GO:0000150">
    <property type="term" value="F:DNA strand exchange activity"/>
    <property type="evidence" value="ECO:0007669"/>
    <property type="project" value="InterPro"/>
</dbReference>
<dbReference type="PANTHER" id="PTHR30461:SF2">
    <property type="entry name" value="SERINE RECOMBINASE PINE-RELATED"/>
    <property type="match status" value="1"/>
</dbReference>
<accession>A0A1I7KR64</accession>
<evidence type="ECO:0000259" key="3">
    <source>
        <dbReference type="PROSITE" id="PS51736"/>
    </source>
</evidence>
<evidence type="ECO:0000313" key="4">
    <source>
        <dbReference type="EMBL" id="SFU99943.1"/>
    </source>
</evidence>
<dbReference type="PANTHER" id="PTHR30461">
    <property type="entry name" value="DNA-INVERTASE FROM LAMBDOID PROPHAGE"/>
    <property type="match status" value="1"/>
</dbReference>
<dbReference type="AlphaFoldDB" id="A0A1I7KR64"/>
<feature type="domain" description="Resolvase/invertase-type recombinase catalytic" evidence="3">
    <location>
        <begin position="15"/>
        <end position="150"/>
    </location>
</feature>
<dbReference type="SMART" id="SM00857">
    <property type="entry name" value="Resolvase"/>
    <property type="match status" value="1"/>
</dbReference>
<reference evidence="5" key="1">
    <citation type="submission" date="2016-10" db="EMBL/GenBank/DDBJ databases">
        <authorList>
            <person name="Varghese N."/>
        </authorList>
    </citation>
    <scope>NUCLEOTIDE SEQUENCE [LARGE SCALE GENOMIC DNA]</scope>
    <source>
        <strain evidence="5">DSM 18820</strain>
    </source>
</reference>
<sequence length="241" mass="26907">MRTFAANITSTAKMKYVAYYRVSTKKQGQSGLGLESQRAMVQGFLKAGDALLAEHIEVESGKRNDRPELEAAIALAKREQAQLLIAKLDRLSRNAGFIFKLRDSHVHFLAVDMPDANTLTIGIFAVLAQHERELISSRTRAALQQKKLQGFALGTPGNLTAGARQRGLQVRQENAAAHKANRQATELIRMYREQGMTFQAIADRLNNQGYTTRRGKRFFPHTVQRLHVRFQRALPAPAAQG</sequence>
<dbReference type="InterPro" id="IPR036162">
    <property type="entry name" value="Resolvase-like_N_sf"/>
</dbReference>
<dbReference type="Gene3D" id="3.40.50.1390">
    <property type="entry name" value="Resolvase, N-terminal catalytic domain"/>
    <property type="match status" value="1"/>
</dbReference>
<dbReference type="Pfam" id="PF00239">
    <property type="entry name" value="Resolvase"/>
    <property type="match status" value="1"/>
</dbReference>
<name>A0A1I7KR64_9BACT</name>
<evidence type="ECO:0000313" key="5">
    <source>
        <dbReference type="Proteomes" id="UP000182491"/>
    </source>
</evidence>